<gene>
    <name evidence="9" type="ORF">BO71DRAFT_440091</name>
</gene>
<evidence type="ECO:0000256" key="4">
    <source>
        <dbReference type="ARBA" id="ARBA00023136"/>
    </source>
</evidence>
<dbReference type="PANTHER" id="PTHR33048">
    <property type="entry name" value="PTH11-LIKE INTEGRAL MEMBRANE PROTEIN (AFU_ORTHOLOGUE AFUA_5G11245)"/>
    <property type="match status" value="1"/>
</dbReference>
<evidence type="ECO:0000259" key="8">
    <source>
        <dbReference type="Pfam" id="PF20684"/>
    </source>
</evidence>
<keyword evidence="2 7" id="KW-0812">Transmembrane</keyword>
<feature type="transmembrane region" description="Helical" evidence="7">
    <location>
        <begin position="43"/>
        <end position="66"/>
    </location>
</feature>
<keyword evidence="4 7" id="KW-0472">Membrane</keyword>
<feature type="compositionally biased region" description="Basic and acidic residues" evidence="6">
    <location>
        <begin position="299"/>
        <end position="308"/>
    </location>
</feature>
<dbReference type="OrthoDB" id="3897607at2759"/>
<feature type="region of interest" description="Disordered" evidence="6">
    <location>
        <begin position="277"/>
        <end position="320"/>
    </location>
</feature>
<comment type="subcellular location">
    <subcellularLocation>
        <location evidence="1">Membrane</location>
        <topology evidence="1">Multi-pass membrane protein</topology>
    </subcellularLocation>
</comment>
<dbReference type="InterPro" id="IPR049326">
    <property type="entry name" value="Rhodopsin_dom_fungi"/>
</dbReference>
<dbReference type="Pfam" id="PF20684">
    <property type="entry name" value="Fung_rhodopsin"/>
    <property type="match status" value="1"/>
</dbReference>
<dbReference type="EMBL" id="KZ825849">
    <property type="protein sequence ID" value="PYH95661.1"/>
    <property type="molecule type" value="Genomic_DNA"/>
</dbReference>
<dbReference type="InterPro" id="IPR052337">
    <property type="entry name" value="SAT4-like"/>
</dbReference>
<feature type="domain" description="Rhodopsin" evidence="8">
    <location>
        <begin position="27"/>
        <end position="271"/>
    </location>
</feature>
<feature type="compositionally biased region" description="Gly residues" evidence="6">
    <location>
        <begin position="347"/>
        <end position="359"/>
    </location>
</feature>
<feature type="transmembrane region" description="Helical" evidence="7">
    <location>
        <begin position="86"/>
        <end position="109"/>
    </location>
</feature>
<organism evidence="9 10">
    <name type="scientific">Aspergillus ellipticus CBS 707.79</name>
    <dbReference type="NCBI Taxonomy" id="1448320"/>
    <lineage>
        <taxon>Eukaryota</taxon>
        <taxon>Fungi</taxon>
        <taxon>Dikarya</taxon>
        <taxon>Ascomycota</taxon>
        <taxon>Pezizomycotina</taxon>
        <taxon>Eurotiomycetes</taxon>
        <taxon>Eurotiomycetidae</taxon>
        <taxon>Eurotiales</taxon>
        <taxon>Aspergillaceae</taxon>
        <taxon>Aspergillus</taxon>
        <taxon>Aspergillus subgen. Circumdati</taxon>
    </lineage>
</organism>
<evidence type="ECO:0000256" key="7">
    <source>
        <dbReference type="SAM" id="Phobius"/>
    </source>
</evidence>
<evidence type="ECO:0000256" key="1">
    <source>
        <dbReference type="ARBA" id="ARBA00004141"/>
    </source>
</evidence>
<reference evidence="9 10" key="1">
    <citation type="submission" date="2018-02" db="EMBL/GenBank/DDBJ databases">
        <title>The genomes of Aspergillus section Nigri reveals drivers in fungal speciation.</title>
        <authorList>
            <consortium name="DOE Joint Genome Institute"/>
            <person name="Vesth T.C."/>
            <person name="Nybo J."/>
            <person name="Theobald S."/>
            <person name="Brandl J."/>
            <person name="Frisvad J.C."/>
            <person name="Nielsen K.F."/>
            <person name="Lyhne E.K."/>
            <person name="Kogle M.E."/>
            <person name="Kuo A."/>
            <person name="Riley R."/>
            <person name="Clum A."/>
            <person name="Nolan M."/>
            <person name="Lipzen A."/>
            <person name="Salamov A."/>
            <person name="Henrissat B."/>
            <person name="Wiebenga A."/>
            <person name="De vries R.P."/>
            <person name="Grigoriev I.V."/>
            <person name="Mortensen U.H."/>
            <person name="Andersen M.R."/>
            <person name="Baker S.E."/>
        </authorList>
    </citation>
    <scope>NUCLEOTIDE SEQUENCE [LARGE SCALE GENOMIC DNA]</scope>
    <source>
        <strain evidence="9 10">CBS 707.79</strain>
    </source>
</reference>
<feature type="transmembrane region" description="Helical" evidence="7">
    <location>
        <begin position="207"/>
        <end position="225"/>
    </location>
</feature>
<feature type="transmembrane region" description="Helical" evidence="7">
    <location>
        <begin position="245"/>
        <end position="265"/>
    </location>
</feature>
<feature type="region of interest" description="Disordered" evidence="6">
    <location>
        <begin position="342"/>
        <end position="377"/>
    </location>
</feature>
<evidence type="ECO:0000313" key="9">
    <source>
        <dbReference type="EMBL" id="PYH95661.1"/>
    </source>
</evidence>
<dbReference type="Proteomes" id="UP000247810">
    <property type="component" value="Unassembled WGS sequence"/>
</dbReference>
<dbReference type="PANTHER" id="PTHR33048:SF113">
    <property type="entry name" value="INTEGRAL MEMBRANE PROTEIN-RELATED"/>
    <property type="match status" value="1"/>
</dbReference>
<evidence type="ECO:0000256" key="6">
    <source>
        <dbReference type="SAM" id="MobiDB-lite"/>
    </source>
</evidence>
<dbReference type="VEuPathDB" id="FungiDB:BO71DRAFT_440091"/>
<evidence type="ECO:0000256" key="5">
    <source>
        <dbReference type="ARBA" id="ARBA00038359"/>
    </source>
</evidence>
<feature type="transmembrane region" description="Helical" evidence="7">
    <location>
        <begin position="12"/>
        <end position="31"/>
    </location>
</feature>
<keyword evidence="3 7" id="KW-1133">Transmembrane helix</keyword>
<sequence>MAEDDRSLEVRAVAAAFVSVACVTVLLRIYVRGWVVRAFGPDDWAMVFAMVFYTMFSGCMIGGSLWGTGRRFADLTAQQRVTAMEYWWLCEIAYCFSAVGCKISICIFLMRITVRRLHIWILWSVMCMTVIAGIVFMFIMLLQCRPLQYFWTRKAFNPDIHGTCMDIQIVIAMTYVYSGFAALCDFTVGILPIFLVRKLHMKQQTKMAVVGILSMACIASSATIIRIPWVHTFADPDFLYATVEIAIWSNIEIGLGITAGSLATLRPLVRKWLGSRSDPSYTRSPFPGPSGSRRLNINHKSDRSRDRPFPLGSLDTTNVQGRLRPDKLAVTVTTIQSQVEPERPWRGAGGGGGGGGGGVTNTSNSSEERLTGSAGHGAVGIAEDLELGMGGGMGMGMGMGMGIHRTFEVTQTSSSGGGGSVGVAEHV</sequence>
<evidence type="ECO:0000313" key="10">
    <source>
        <dbReference type="Proteomes" id="UP000247810"/>
    </source>
</evidence>
<feature type="transmembrane region" description="Helical" evidence="7">
    <location>
        <begin position="175"/>
        <end position="195"/>
    </location>
</feature>
<name>A0A319DEF9_9EURO</name>
<proteinExistence type="inferred from homology"/>
<evidence type="ECO:0000256" key="3">
    <source>
        <dbReference type="ARBA" id="ARBA00022989"/>
    </source>
</evidence>
<accession>A0A319DEF9</accession>
<dbReference type="GO" id="GO:0016020">
    <property type="term" value="C:membrane"/>
    <property type="evidence" value="ECO:0007669"/>
    <property type="project" value="UniProtKB-SubCell"/>
</dbReference>
<keyword evidence="10" id="KW-1185">Reference proteome</keyword>
<evidence type="ECO:0000256" key="2">
    <source>
        <dbReference type="ARBA" id="ARBA00022692"/>
    </source>
</evidence>
<protein>
    <submittedName>
        <fullName evidence="9">Integral membrane protein</fullName>
    </submittedName>
</protein>
<dbReference type="PROSITE" id="PS51257">
    <property type="entry name" value="PROKAR_LIPOPROTEIN"/>
    <property type="match status" value="1"/>
</dbReference>
<dbReference type="AlphaFoldDB" id="A0A319DEF9"/>
<comment type="similarity">
    <text evidence="5">Belongs to the SAT4 family.</text>
</comment>
<feature type="transmembrane region" description="Helical" evidence="7">
    <location>
        <begin position="121"/>
        <end position="142"/>
    </location>
</feature>
<dbReference type="STRING" id="1448320.A0A319DEF9"/>